<evidence type="ECO:0000256" key="6">
    <source>
        <dbReference type="SAM" id="Phobius"/>
    </source>
</evidence>
<proteinExistence type="predicted"/>
<dbReference type="Gene3D" id="3.50.50.60">
    <property type="entry name" value="FAD/NAD(P)-binding domain"/>
    <property type="match status" value="1"/>
</dbReference>
<keyword evidence="6" id="KW-1133">Transmembrane helix</keyword>
<dbReference type="UniPathway" id="UPA00060"/>
<keyword evidence="2" id="KW-0784">Thiamine biosynthesis</keyword>
<dbReference type="PANTHER" id="PTHR13847">
    <property type="entry name" value="SARCOSINE DEHYDROGENASE-RELATED"/>
    <property type="match status" value="1"/>
</dbReference>
<feature type="domain" description="FAD dependent oxidoreductase" evidence="7">
    <location>
        <begin position="5"/>
        <end position="348"/>
    </location>
</feature>
<evidence type="ECO:0000256" key="5">
    <source>
        <dbReference type="ARBA" id="ARBA00050018"/>
    </source>
</evidence>
<organism evidence="8 9">
    <name type="scientific">Marininema mesophilum</name>
    <dbReference type="NCBI Taxonomy" id="1048340"/>
    <lineage>
        <taxon>Bacteria</taxon>
        <taxon>Bacillati</taxon>
        <taxon>Bacillota</taxon>
        <taxon>Bacilli</taxon>
        <taxon>Bacillales</taxon>
        <taxon>Thermoactinomycetaceae</taxon>
        <taxon>Marininema</taxon>
    </lineage>
</organism>
<accession>A0A1H2R055</accession>
<evidence type="ECO:0000256" key="3">
    <source>
        <dbReference type="ARBA" id="ARBA00023002"/>
    </source>
</evidence>
<dbReference type="InterPro" id="IPR006076">
    <property type="entry name" value="FAD-dep_OxRdtase"/>
</dbReference>
<dbReference type="InterPro" id="IPR012727">
    <property type="entry name" value="Gly_oxidase_ThiO"/>
</dbReference>
<keyword evidence="3" id="KW-0560">Oxidoreductase</keyword>
<keyword evidence="6" id="KW-0472">Membrane</keyword>
<gene>
    <name evidence="8" type="ORF">SAMN05444487_101346</name>
</gene>
<dbReference type="PANTHER" id="PTHR13847:SF289">
    <property type="entry name" value="GLYCINE OXIDASE"/>
    <property type="match status" value="1"/>
</dbReference>
<keyword evidence="9" id="KW-1185">Reference proteome</keyword>
<dbReference type="Pfam" id="PF01266">
    <property type="entry name" value="DAO"/>
    <property type="match status" value="1"/>
</dbReference>
<dbReference type="GO" id="GO:0005737">
    <property type="term" value="C:cytoplasm"/>
    <property type="evidence" value="ECO:0007669"/>
    <property type="project" value="TreeGrafter"/>
</dbReference>
<dbReference type="EC" id="1.4.3.19" evidence="5"/>
<dbReference type="Gene3D" id="3.30.9.10">
    <property type="entry name" value="D-Amino Acid Oxidase, subunit A, domain 2"/>
    <property type="match status" value="1"/>
</dbReference>
<dbReference type="GO" id="GO:0043799">
    <property type="term" value="F:glycine oxidase activity"/>
    <property type="evidence" value="ECO:0007669"/>
    <property type="project" value="UniProtKB-EC"/>
</dbReference>
<dbReference type="GO" id="GO:0009229">
    <property type="term" value="P:thiamine diphosphate biosynthetic process"/>
    <property type="evidence" value="ECO:0007669"/>
    <property type="project" value="UniProtKB-UniPathway"/>
</dbReference>
<evidence type="ECO:0000313" key="8">
    <source>
        <dbReference type="EMBL" id="SDW12787.1"/>
    </source>
</evidence>
<dbReference type="OrthoDB" id="9794226at2"/>
<evidence type="ECO:0000256" key="4">
    <source>
        <dbReference type="ARBA" id="ARBA00049872"/>
    </source>
</evidence>
<dbReference type="NCBIfam" id="TIGR02352">
    <property type="entry name" value="thiamin_ThiO"/>
    <property type="match status" value="1"/>
</dbReference>
<dbReference type="EMBL" id="FNNQ01000001">
    <property type="protein sequence ID" value="SDW12787.1"/>
    <property type="molecule type" value="Genomic_DNA"/>
</dbReference>
<dbReference type="AlphaFoldDB" id="A0A1H2R055"/>
<dbReference type="SUPFAM" id="SSF51905">
    <property type="entry name" value="FAD/NAD(P)-binding domain"/>
    <property type="match status" value="1"/>
</dbReference>
<dbReference type="Proteomes" id="UP000198534">
    <property type="component" value="Unassembled WGS sequence"/>
</dbReference>
<protein>
    <recommendedName>
        <fullName evidence="5">glycine oxidase</fullName>
        <ecNumber evidence="5">1.4.3.19</ecNumber>
    </recommendedName>
</protein>
<dbReference type="RefSeq" id="WP_091735135.1">
    <property type="nucleotide sequence ID" value="NZ_FNNQ01000001.1"/>
</dbReference>
<name>A0A1H2R055_9BACL</name>
<dbReference type="InterPro" id="IPR036188">
    <property type="entry name" value="FAD/NAD-bd_sf"/>
</dbReference>
<sequence>MNDGVVVIGGGVIGCSIAWYLVQKGVRVTLLERDRIGAHASGAAAGMLGAQVEMEHPGPMVDLCLASRNLFPHLQEQLRTETGIDIEWNQAGLLRIAGTEQEAEKLRARERWQRRLGEKAEWLTATQAKQLEPQLSEKVTGALYLPQDGQVSAPRLTQAFARGALLGGVRIVEGVEVRGCRVERGRIISLDTTAGIYRPEGVVAAAGAWNGSLLEMVGDHLPVIPVKGESLALRPRKPLFKRTLFNSNCYLVPKADGQVIVGATEKREFNPGVTLGAIRALTEAARDWVPELEDAEWLRAWSGLRPGTPDGLPYLGATETTANLYVAGGHFRNGILLSAITGKLLADLIVGEQTPLLEPFSPSRVTVGV</sequence>
<reference evidence="8 9" key="1">
    <citation type="submission" date="2016-10" db="EMBL/GenBank/DDBJ databases">
        <authorList>
            <person name="de Groot N.N."/>
        </authorList>
    </citation>
    <scope>NUCLEOTIDE SEQUENCE [LARGE SCALE GENOMIC DNA]</scope>
    <source>
        <strain evidence="8 9">DSM 45610</strain>
    </source>
</reference>
<feature type="transmembrane region" description="Helical" evidence="6">
    <location>
        <begin position="6"/>
        <end position="22"/>
    </location>
</feature>
<dbReference type="GO" id="GO:0009228">
    <property type="term" value="P:thiamine biosynthetic process"/>
    <property type="evidence" value="ECO:0007669"/>
    <property type="project" value="UniProtKB-KW"/>
</dbReference>
<comment type="pathway">
    <text evidence="1">Cofactor biosynthesis; thiamine diphosphate biosynthesis.</text>
</comment>
<dbReference type="SUPFAM" id="SSF54373">
    <property type="entry name" value="FAD-linked reductases, C-terminal domain"/>
    <property type="match status" value="1"/>
</dbReference>
<comment type="catalytic activity">
    <reaction evidence="4">
        <text>glycine + O2 + H2O = glyoxylate + H2O2 + NH4(+)</text>
        <dbReference type="Rhea" id="RHEA:11532"/>
        <dbReference type="ChEBI" id="CHEBI:15377"/>
        <dbReference type="ChEBI" id="CHEBI:15379"/>
        <dbReference type="ChEBI" id="CHEBI:16240"/>
        <dbReference type="ChEBI" id="CHEBI:28938"/>
        <dbReference type="ChEBI" id="CHEBI:36655"/>
        <dbReference type="ChEBI" id="CHEBI:57305"/>
        <dbReference type="EC" id="1.4.3.19"/>
    </reaction>
</comment>
<keyword evidence="6" id="KW-0812">Transmembrane</keyword>
<evidence type="ECO:0000259" key="7">
    <source>
        <dbReference type="Pfam" id="PF01266"/>
    </source>
</evidence>
<dbReference type="STRING" id="1048340.SAMN05444487_101346"/>
<evidence type="ECO:0000313" key="9">
    <source>
        <dbReference type="Proteomes" id="UP000198534"/>
    </source>
</evidence>
<dbReference type="GO" id="GO:0050660">
    <property type="term" value="F:flavin adenine dinucleotide binding"/>
    <property type="evidence" value="ECO:0007669"/>
    <property type="project" value="InterPro"/>
</dbReference>
<evidence type="ECO:0000256" key="2">
    <source>
        <dbReference type="ARBA" id="ARBA00022977"/>
    </source>
</evidence>
<evidence type="ECO:0000256" key="1">
    <source>
        <dbReference type="ARBA" id="ARBA00004948"/>
    </source>
</evidence>